<protein>
    <submittedName>
        <fullName evidence="1">Uncharacterized protein</fullName>
    </submittedName>
</protein>
<dbReference type="EMBL" id="WVTA01000009">
    <property type="protein sequence ID" value="KAK3207499.1"/>
    <property type="molecule type" value="Genomic_DNA"/>
</dbReference>
<gene>
    <name evidence="1" type="ORF">GRF29_103g1192859</name>
</gene>
<proteinExistence type="predicted"/>
<reference evidence="1 2" key="1">
    <citation type="submission" date="2021-02" db="EMBL/GenBank/DDBJ databases">
        <title>Genome assembly of Pseudopithomyces chartarum.</title>
        <authorList>
            <person name="Jauregui R."/>
            <person name="Singh J."/>
            <person name="Voisey C."/>
        </authorList>
    </citation>
    <scope>NUCLEOTIDE SEQUENCE [LARGE SCALE GENOMIC DNA]</scope>
    <source>
        <strain evidence="1 2">AGR01</strain>
    </source>
</reference>
<evidence type="ECO:0000313" key="2">
    <source>
        <dbReference type="Proteomes" id="UP001280581"/>
    </source>
</evidence>
<comment type="caution">
    <text evidence="1">The sequence shown here is derived from an EMBL/GenBank/DDBJ whole genome shotgun (WGS) entry which is preliminary data.</text>
</comment>
<sequence>MEDETQILQQLDGEWRRNEQVLWTGIPPEKAQIWADEHHMQTLTTAMGPLIQKESPSNREKKKSNAQWSLYIKGASAIFAWRILRGEKVTVLSPPPPERFHPSGLTNYQAIEEPILKWAMRDDNAFRIEMVHPAVRGAEDFRYQVWPVDETIAWIAKFGAVVIKKWHWRVIGSNPRQSEMKKYILKITKEKQGSALARPAPATGRIDNGNSNSVDLAHDLIKDLIDLDGEAQQIGTKSEIEIRIATGEAKIEEEQEQED</sequence>
<dbReference type="AlphaFoldDB" id="A0AAN6RGL2"/>
<name>A0AAN6RGL2_9PLEO</name>
<keyword evidence="2" id="KW-1185">Reference proteome</keyword>
<dbReference type="Proteomes" id="UP001280581">
    <property type="component" value="Unassembled WGS sequence"/>
</dbReference>
<evidence type="ECO:0000313" key="1">
    <source>
        <dbReference type="EMBL" id="KAK3207499.1"/>
    </source>
</evidence>
<organism evidence="1 2">
    <name type="scientific">Pseudopithomyces chartarum</name>
    <dbReference type="NCBI Taxonomy" id="1892770"/>
    <lineage>
        <taxon>Eukaryota</taxon>
        <taxon>Fungi</taxon>
        <taxon>Dikarya</taxon>
        <taxon>Ascomycota</taxon>
        <taxon>Pezizomycotina</taxon>
        <taxon>Dothideomycetes</taxon>
        <taxon>Pleosporomycetidae</taxon>
        <taxon>Pleosporales</taxon>
        <taxon>Massarineae</taxon>
        <taxon>Didymosphaeriaceae</taxon>
        <taxon>Pseudopithomyces</taxon>
    </lineage>
</organism>
<accession>A0AAN6RGL2</accession>